<evidence type="ECO:0000256" key="1">
    <source>
        <dbReference type="SAM" id="MobiDB-lite"/>
    </source>
</evidence>
<dbReference type="EMBL" id="LR721782">
    <property type="protein sequence ID" value="VVW28581.1"/>
    <property type="molecule type" value="Genomic_DNA"/>
</dbReference>
<dbReference type="AntiFam" id="ANF00142">
    <property type="entry name" value="Shadow ORF (opposite yadG)"/>
</dbReference>
<feature type="region of interest" description="Disordered" evidence="1">
    <location>
        <begin position="22"/>
        <end position="43"/>
    </location>
</feature>
<name>A0A5K1CXS4_9MAGN</name>
<dbReference type="Gramene" id="NC4G0020940.1">
    <property type="protein sequence ID" value="NC4G0020940.1:cds"/>
    <property type="gene ID" value="NC4G0020940"/>
</dbReference>
<sequence>MVDRAALRQEDHLVEHVVEPTGWLVDGGDDGSAYPGQPLDRGQDALSRGRVEAGRGLVQQQEARVDQHLLADAHPLLLPS</sequence>
<accession>A0A5K1CXS4</accession>
<dbReference type="AlphaFoldDB" id="A0A5K1CXS4"/>
<evidence type="ECO:0000313" key="2">
    <source>
        <dbReference type="EMBL" id="VVW28581.1"/>
    </source>
</evidence>
<organism evidence="2">
    <name type="scientific">Nymphaea colorata</name>
    <name type="common">pocket water lily</name>
    <dbReference type="NCBI Taxonomy" id="210225"/>
    <lineage>
        <taxon>Eukaryota</taxon>
        <taxon>Viridiplantae</taxon>
        <taxon>Streptophyta</taxon>
        <taxon>Embryophyta</taxon>
        <taxon>Tracheophyta</taxon>
        <taxon>Spermatophyta</taxon>
        <taxon>Magnoliopsida</taxon>
        <taxon>Nymphaeales</taxon>
        <taxon>Nymphaeaceae</taxon>
        <taxon>Nymphaea</taxon>
    </lineage>
</organism>
<proteinExistence type="predicted"/>
<gene>
    <name evidence="2" type="ORF">NYM_LOCUS16927</name>
</gene>
<protein>
    <submittedName>
        <fullName evidence="2">Uncharacterized protein</fullName>
    </submittedName>
</protein>
<reference evidence="2" key="1">
    <citation type="submission" date="2019-09" db="EMBL/GenBank/DDBJ databases">
        <authorList>
            <person name="Zhang L."/>
        </authorList>
    </citation>
    <scope>NUCLEOTIDE SEQUENCE</scope>
</reference>